<dbReference type="InterPro" id="IPR029044">
    <property type="entry name" value="Nucleotide-diphossugar_trans"/>
</dbReference>
<dbReference type="Gene3D" id="3.90.550.10">
    <property type="entry name" value="Spore Coat Polysaccharide Biosynthesis Protein SpsA, Chain A"/>
    <property type="match status" value="1"/>
</dbReference>
<name>C4FIR4_9AQUI</name>
<gene>
    <name evidence="1" type="ORF">SULYE_0454</name>
</gene>
<dbReference type="SUPFAM" id="SSF53448">
    <property type="entry name" value="Nucleotide-diphospho-sugar transferases"/>
    <property type="match status" value="1"/>
</dbReference>
<comment type="caution">
    <text evidence="1">The sequence shown here is derived from an EMBL/GenBank/DDBJ whole genome shotgun (WGS) entry which is preliminary data.</text>
</comment>
<organism evidence="1 2">
    <name type="scientific">Sulfurihydrogenibium yellowstonense SS-5</name>
    <dbReference type="NCBI Taxonomy" id="432331"/>
    <lineage>
        <taxon>Bacteria</taxon>
        <taxon>Pseudomonadati</taxon>
        <taxon>Aquificota</taxon>
        <taxon>Aquificia</taxon>
        <taxon>Aquificales</taxon>
        <taxon>Hydrogenothermaceae</taxon>
        <taxon>Sulfurihydrogenibium</taxon>
    </lineage>
</organism>
<dbReference type="AlphaFoldDB" id="C4FIR4"/>
<reference evidence="1 2" key="1">
    <citation type="submission" date="2009-04" db="EMBL/GenBank/DDBJ databases">
        <authorList>
            <person name="Reysenbach A.-L."/>
            <person name="Heidelberg J.F."/>
            <person name="Nelson W.C."/>
        </authorList>
    </citation>
    <scope>NUCLEOTIDE SEQUENCE [LARGE SCALE GENOMIC DNA]</scope>
    <source>
        <strain evidence="1 2">SS-5</strain>
    </source>
</reference>
<dbReference type="OrthoDB" id="5180856at2"/>
<accession>C4FIR4</accession>
<proteinExistence type="predicted"/>
<dbReference type="GO" id="GO:0016740">
    <property type="term" value="F:transferase activity"/>
    <property type="evidence" value="ECO:0007669"/>
    <property type="project" value="UniProtKB-KW"/>
</dbReference>
<keyword evidence="1" id="KW-0808">Transferase</keyword>
<evidence type="ECO:0000313" key="2">
    <source>
        <dbReference type="Proteomes" id="UP000005540"/>
    </source>
</evidence>
<evidence type="ECO:0000313" key="1">
    <source>
        <dbReference type="EMBL" id="EEP61030.1"/>
    </source>
</evidence>
<keyword evidence="2" id="KW-1185">Reference proteome</keyword>
<protein>
    <submittedName>
        <fullName evidence="1">Protein containing nucleotide-diphospho-sugar transferase domain</fullName>
    </submittedName>
</protein>
<sequence length="326" mass="39387">MNQFGKPILFVVFNRLDATKRVFEQIKKVKPIKLYVASDGPRNEAEKEKVMQVRNFIINNVDWKCDVKTRFRDKNLGVGFGPNDAIDWFFSHEEEGIILEHDCLPSISFFHFCSELLDKYRNNKKIAVIQGFNPFPKKDYPYSYFFSKYDLKWGWATWRDRWQYQDMYTKDWPHIKKTDFLDMITKDNVVKLFWITIFDQIHRNPNLTWDTQFTYQLFKKNLLTITPRQNLILNIGYGKEATNTTWVPAHLKGLKLEELDFPLIHPKDIEINEEYDRLIEKVQFNINHLSVLRRKFRNFLESNKFLRDNFLPIFLFLYRSYKKFKG</sequence>
<dbReference type="EMBL" id="ABZS01000030">
    <property type="protein sequence ID" value="EEP61030.1"/>
    <property type="molecule type" value="Genomic_DNA"/>
</dbReference>
<dbReference type="Proteomes" id="UP000005540">
    <property type="component" value="Unassembled WGS sequence"/>
</dbReference>